<evidence type="ECO:0000256" key="2">
    <source>
        <dbReference type="ARBA" id="ARBA00022723"/>
    </source>
</evidence>
<dbReference type="Proteomes" id="UP000042054">
    <property type="component" value="Unassembled WGS sequence"/>
</dbReference>
<gene>
    <name evidence="7" type="primary">hyfH</name>
    <name evidence="7" type="ORF">ERS008555_02220</name>
</gene>
<evidence type="ECO:0000313" key="8">
    <source>
        <dbReference type="Proteomes" id="UP000042054"/>
    </source>
</evidence>
<organism evidence="7 8">
    <name type="scientific">Yersinia rohdei</name>
    <dbReference type="NCBI Taxonomy" id="29485"/>
    <lineage>
        <taxon>Bacteria</taxon>
        <taxon>Pseudomonadati</taxon>
        <taxon>Pseudomonadota</taxon>
        <taxon>Gammaproteobacteria</taxon>
        <taxon>Enterobacterales</taxon>
        <taxon>Yersiniaceae</taxon>
        <taxon>Yersinia</taxon>
    </lineage>
</organism>
<dbReference type="Pfam" id="PF12838">
    <property type="entry name" value="Fer4_7"/>
    <property type="match status" value="1"/>
</dbReference>
<dbReference type="NCBIfam" id="NF006076">
    <property type="entry name" value="PRK08222.1"/>
    <property type="match status" value="1"/>
</dbReference>
<evidence type="ECO:0000256" key="4">
    <source>
        <dbReference type="ARBA" id="ARBA00023004"/>
    </source>
</evidence>
<keyword evidence="1" id="KW-0004">4Fe-4S</keyword>
<dbReference type="GO" id="GO:0051539">
    <property type="term" value="F:4 iron, 4 sulfur cluster binding"/>
    <property type="evidence" value="ECO:0007669"/>
    <property type="project" value="UniProtKB-KW"/>
</dbReference>
<dbReference type="InterPro" id="IPR017900">
    <property type="entry name" value="4Fe4S_Fe_S_CS"/>
</dbReference>
<dbReference type="PROSITE" id="PS00198">
    <property type="entry name" value="4FE4S_FER_1"/>
    <property type="match status" value="2"/>
</dbReference>
<keyword evidence="4" id="KW-0408">Iron</keyword>
<dbReference type="InterPro" id="IPR017896">
    <property type="entry name" value="4Fe4S_Fe-S-bd"/>
</dbReference>
<dbReference type="NCBIfam" id="NF009053">
    <property type="entry name" value="PRK12387.1"/>
    <property type="match status" value="1"/>
</dbReference>
<reference evidence="7 8" key="1">
    <citation type="submission" date="2015-03" db="EMBL/GenBank/DDBJ databases">
        <authorList>
            <person name="Murphy D."/>
        </authorList>
    </citation>
    <scope>NUCLEOTIDE SEQUENCE [LARGE SCALE GENOMIC DNA]</scope>
    <source>
        <strain evidence="7 8">68/02</strain>
    </source>
</reference>
<evidence type="ECO:0000259" key="6">
    <source>
        <dbReference type="PROSITE" id="PS51379"/>
    </source>
</evidence>
<keyword evidence="2" id="KW-0479">Metal-binding</keyword>
<keyword evidence="7" id="KW-0560">Oxidoreductase</keyword>
<dbReference type="SUPFAM" id="SSF54862">
    <property type="entry name" value="4Fe-4S ferredoxins"/>
    <property type="match status" value="1"/>
</dbReference>
<dbReference type="GO" id="GO:0046872">
    <property type="term" value="F:metal ion binding"/>
    <property type="evidence" value="ECO:0007669"/>
    <property type="project" value="UniProtKB-KW"/>
</dbReference>
<keyword evidence="5" id="KW-0411">Iron-sulfur</keyword>
<dbReference type="GO" id="GO:0003954">
    <property type="term" value="F:NADH dehydrogenase activity"/>
    <property type="evidence" value="ECO:0007669"/>
    <property type="project" value="TreeGrafter"/>
</dbReference>
<dbReference type="RefSeq" id="WP_050535024.1">
    <property type="nucleotide sequence ID" value="NZ_CABIHO010000036.1"/>
</dbReference>
<protein>
    <submittedName>
        <fullName evidence="7">Hydrogenase 4 subunit H</fullName>
        <ecNumber evidence="7">1.6.5.-</ecNumber>
    </submittedName>
</protein>
<dbReference type="GO" id="GO:0016020">
    <property type="term" value="C:membrane"/>
    <property type="evidence" value="ECO:0007669"/>
    <property type="project" value="InterPro"/>
</dbReference>
<dbReference type="AlphaFoldDB" id="A0A0U1HTF5"/>
<evidence type="ECO:0000256" key="1">
    <source>
        <dbReference type="ARBA" id="ARBA00022485"/>
    </source>
</evidence>
<feature type="domain" description="4Fe-4S ferredoxin-type" evidence="6">
    <location>
        <begin position="31"/>
        <end position="60"/>
    </location>
</feature>
<evidence type="ECO:0000256" key="3">
    <source>
        <dbReference type="ARBA" id="ARBA00022737"/>
    </source>
</evidence>
<accession>A0A0U1HTF5</accession>
<dbReference type="GO" id="GO:0009060">
    <property type="term" value="P:aerobic respiration"/>
    <property type="evidence" value="ECO:0007669"/>
    <property type="project" value="TreeGrafter"/>
</dbReference>
<dbReference type="InterPro" id="IPR010226">
    <property type="entry name" value="NADH_quinone_OxRdtase_chainI"/>
</dbReference>
<keyword evidence="3" id="KW-0677">Repeat</keyword>
<dbReference type="EMBL" id="CTKE01000010">
    <property type="protein sequence ID" value="CQI90693.1"/>
    <property type="molecule type" value="Genomic_DNA"/>
</dbReference>
<feature type="domain" description="4Fe-4S ferredoxin-type" evidence="6">
    <location>
        <begin position="66"/>
        <end position="95"/>
    </location>
</feature>
<evidence type="ECO:0000313" key="7">
    <source>
        <dbReference type="EMBL" id="CQI90693.1"/>
    </source>
</evidence>
<sequence>MLKLFKTILKVGDTTVKYPFKPLEVSAGFRGKPQYDAEQCIACGACTMACPANALTMETDIANGTRQWQLFLGRCIFCGRCEEVCPTRAIVLSQEFELAVFSKADLYQRANFTLAHCQQCHQPFAPKKEVDYVMALLVHSGMSAQEIEQQRPHFETCPACKRKQNIAGHDNVALKTNIQINNISINNIPINNNTIAHKNPNGESTL</sequence>
<dbReference type="OrthoDB" id="9808559at2"/>
<dbReference type="PANTHER" id="PTHR10849">
    <property type="entry name" value="NADH DEHYDROGENASE UBIQUINONE IRON-SULFUR PROTEIN 8, MITOCHONDRIAL"/>
    <property type="match status" value="1"/>
</dbReference>
<evidence type="ECO:0000256" key="5">
    <source>
        <dbReference type="ARBA" id="ARBA00023014"/>
    </source>
</evidence>
<dbReference type="PROSITE" id="PS51379">
    <property type="entry name" value="4FE4S_FER_2"/>
    <property type="match status" value="2"/>
</dbReference>
<proteinExistence type="predicted"/>
<name>A0A0U1HTF5_YERRO</name>
<dbReference type="PANTHER" id="PTHR10849:SF35">
    <property type="entry name" value="FORMATE HYDROGENLYASE SUBUNIT 6-RELATED"/>
    <property type="match status" value="1"/>
</dbReference>
<dbReference type="EC" id="1.6.5.-" evidence="7"/>
<dbReference type="STRING" id="29485.CH64_21"/>
<dbReference type="Gene3D" id="3.30.70.3270">
    <property type="match status" value="1"/>
</dbReference>